<evidence type="ECO:0000259" key="2">
    <source>
        <dbReference type="Pfam" id="PF25276"/>
    </source>
</evidence>
<gene>
    <name evidence="3" type="ORF">FSB_LOCUS6706</name>
</gene>
<dbReference type="SUPFAM" id="SSF53335">
    <property type="entry name" value="S-adenosyl-L-methionine-dependent methyltransferases"/>
    <property type="match status" value="1"/>
</dbReference>
<proteinExistence type="predicted"/>
<dbReference type="PANTHER" id="PTHR47291">
    <property type="entry name" value="PEPTIDE UPSTREAM PROTEIN"/>
    <property type="match status" value="1"/>
</dbReference>
<dbReference type="Pfam" id="PF25276">
    <property type="entry name" value="DUF7870"/>
    <property type="match status" value="1"/>
</dbReference>
<name>A0A2N9EW42_FAGSY</name>
<dbReference type="PANTHER" id="PTHR47291:SF1">
    <property type="entry name" value="PEPTIDE UPSTREAM PROTEIN"/>
    <property type="match status" value="1"/>
</dbReference>
<dbReference type="EMBL" id="OIVN01000352">
    <property type="protein sequence ID" value="SPC78824.1"/>
    <property type="molecule type" value="Genomic_DNA"/>
</dbReference>
<evidence type="ECO:0000256" key="1">
    <source>
        <dbReference type="SAM" id="Phobius"/>
    </source>
</evidence>
<dbReference type="InterPro" id="IPR029063">
    <property type="entry name" value="SAM-dependent_MTases_sf"/>
</dbReference>
<protein>
    <recommendedName>
        <fullName evidence="2">DUF7870 domain-containing protein</fullName>
    </recommendedName>
</protein>
<keyword evidence="1" id="KW-0472">Membrane</keyword>
<keyword evidence="1" id="KW-0812">Transmembrane</keyword>
<organism evidence="3">
    <name type="scientific">Fagus sylvatica</name>
    <name type="common">Beechnut</name>
    <dbReference type="NCBI Taxonomy" id="28930"/>
    <lineage>
        <taxon>Eukaryota</taxon>
        <taxon>Viridiplantae</taxon>
        <taxon>Streptophyta</taxon>
        <taxon>Embryophyta</taxon>
        <taxon>Tracheophyta</taxon>
        <taxon>Spermatophyta</taxon>
        <taxon>Magnoliopsida</taxon>
        <taxon>eudicotyledons</taxon>
        <taxon>Gunneridae</taxon>
        <taxon>Pentapetalae</taxon>
        <taxon>rosids</taxon>
        <taxon>fabids</taxon>
        <taxon>Fagales</taxon>
        <taxon>Fagaceae</taxon>
        <taxon>Fagus</taxon>
    </lineage>
</organism>
<keyword evidence="1" id="KW-1133">Transmembrane helix</keyword>
<evidence type="ECO:0000313" key="3">
    <source>
        <dbReference type="EMBL" id="SPC78824.1"/>
    </source>
</evidence>
<accession>A0A2N9EW42</accession>
<dbReference type="AlphaFoldDB" id="A0A2N9EW42"/>
<feature type="transmembrane region" description="Helical" evidence="1">
    <location>
        <begin position="20"/>
        <end position="39"/>
    </location>
</feature>
<sequence>MDLKAVKYQILHGSIARRVLYRSFLFASVMSIIPLLHILSGSDFGTFASLASTDCAANLGFATANMVPGTYFFHAQFLNPIWGSFESVNCKENVNLTIHVVRELVDKKMLKYNARALCVGEGSAAAVLTLQDLGFSNAGGVYRHRFFSLKRKQFVHELDYLDDSFDFVLSRDVDKVSVPALLVLEIERVLSPGGIGAMLVGGVSGSIPNSLIRSATPVSSLLKSSDVVHVGYVHNYTLVVFKKRFQSAGYLEQYCLPADCQSITNNKPFMDQIEPLVELKPVGFEKRFSYLPKLIDVDTRKRLVYIDIGAGLHLNSNAMNWFLPSYPLDRKAFSVYFVDHNTSVLLSLVKKPGITFVYHPGLAGNKASPIPSPDEDIDPPLEIEGFNFLSWFKETVQYADFVVLKMNAGKVELKFLSELFESGAICFVDEMFLHCSDSLDAEGAFKGEDCMGLFKGLRSRGPLRTQHQVHVSQWKIKKVLVELDVALDRMFKFTRAEIEHKYQNLDAEKVHKAKDGKDVRVKMVDFDTGTEHELSFREVRHGDVYGFKLGWLTHFVLRRRLKVGEEIGMYVC</sequence>
<dbReference type="InterPro" id="IPR057192">
    <property type="entry name" value="DUF7870"/>
</dbReference>
<feature type="domain" description="DUF7870" evidence="2">
    <location>
        <begin position="389"/>
        <end position="474"/>
    </location>
</feature>
<reference evidence="3" key="1">
    <citation type="submission" date="2018-02" db="EMBL/GenBank/DDBJ databases">
        <authorList>
            <person name="Cohen D.B."/>
            <person name="Kent A.D."/>
        </authorList>
    </citation>
    <scope>NUCLEOTIDE SEQUENCE</scope>
</reference>